<dbReference type="Proteomes" id="UP001056120">
    <property type="component" value="Linkage Group LG04"/>
</dbReference>
<name>A0ACB9JH34_9ASTR</name>
<keyword evidence="2" id="KW-1185">Reference proteome</keyword>
<evidence type="ECO:0000313" key="2">
    <source>
        <dbReference type="Proteomes" id="UP001056120"/>
    </source>
</evidence>
<organism evidence="1 2">
    <name type="scientific">Smallanthus sonchifolius</name>
    <dbReference type="NCBI Taxonomy" id="185202"/>
    <lineage>
        <taxon>Eukaryota</taxon>
        <taxon>Viridiplantae</taxon>
        <taxon>Streptophyta</taxon>
        <taxon>Embryophyta</taxon>
        <taxon>Tracheophyta</taxon>
        <taxon>Spermatophyta</taxon>
        <taxon>Magnoliopsida</taxon>
        <taxon>eudicotyledons</taxon>
        <taxon>Gunneridae</taxon>
        <taxon>Pentapetalae</taxon>
        <taxon>asterids</taxon>
        <taxon>campanulids</taxon>
        <taxon>Asterales</taxon>
        <taxon>Asteraceae</taxon>
        <taxon>Asteroideae</taxon>
        <taxon>Heliantheae alliance</taxon>
        <taxon>Millerieae</taxon>
        <taxon>Smallanthus</taxon>
    </lineage>
</organism>
<accession>A0ACB9JH34</accession>
<reference evidence="1 2" key="2">
    <citation type="journal article" date="2022" name="Mol. Ecol. Resour.">
        <title>The genomes of chicory, endive, great burdock and yacon provide insights into Asteraceae paleo-polyploidization history and plant inulin production.</title>
        <authorList>
            <person name="Fan W."/>
            <person name="Wang S."/>
            <person name="Wang H."/>
            <person name="Wang A."/>
            <person name="Jiang F."/>
            <person name="Liu H."/>
            <person name="Zhao H."/>
            <person name="Xu D."/>
            <person name="Zhang Y."/>
        </authorList>
    </citation>
    <scope>NUCLEOTIDE SEQUENCE [LARGE SCALE GENOMIC DNA]</scope>
    <source>
        <strain evidence="2">cv. Yunnan</strain>
        <tissue evidence="1">Leaves</tissue>
    </source>
</reference>
<protein>
    <submittedName>
        <fullName evidence="1">Uncharacterized protein</fullName>
    </submittedName>
</protein>
<reference evidence="2" key="1">
    <citation type="journal article" date="2022" name="Mol. Ecol. Resour.">
        <title>The genomes of chicory, endive, great burdock and yacon provide insights into Asteraceae palaeo-polyploidization history and plant inulin production.</title>
        <authorList>
            <person name="Fan W."/>
            <person name="Wang S."/>
            <person name="Wang H."/>
            <person name="Wang A."/>
            <person name="Jiang F."/>
            <person name="Liu H."/>
            <person name="Zhao H."/>
            <person name="Xu D."/>
            <person name="Zhang Y."/>
        </authorList>
    </citation>
    <scope>NUCLEOTIDE SEQUENCE [LARGE SCALE GENOMIC DNA]</scope>
    <source>
        <strain evidence="2">cv. Yunnan</strain>
    </source>
</reference>
<comment type="caution">
    <text evidence="1">The sequence shown here is derived from an EMBL/GenBank/DDBJ whole genome shotgun (WGS) entry which is preliminary data.</text>
</comment>
<sequence length="122" mass="13836">MVPVGAVPSRGVEEPEFDESRYEEDEESIKWIGLARALISSLSSSSKYREKQQRNGKDRLYWPSKLTERSTHASDVCRSATSLTRCFVSFVKMTVSIDEKKNFTLKKSEDAFTAAKVTYSVI</sequence>
<proteinExistence type="predicted"/>
<evidence type="ECO:0000313" key="1">
    <source>
        <dbReference type="EMBL" id="KAI3818870.1"/>
    </source>
</evidence>
<dbReference type="EMBL" id="CM042021">
    <property type="protein sequence ID" value="KAI3818870.1"/>
    <property type="molecule type" value="Genomic_DNA"/>
</dbReference>
<gene>
    <name evidence="1" type="ORF">L1987_12691</name>
</gene>